<evidence type="ECO:0000313" key="1">
    <source>
        <dbReference type="EMBL" id="CAE0045065.1"/>
    </source>
</evidence>
<accession>A0A7S2ZPF0</accession>
<gene>
    <name evidence="1" type="ORF">RMAR00112_LOCUS13040</name>
</gene>
<organism evidence="1">
    <name type="scientific">Rhodosorus marinus</name>
    <dbReference type="NCBI Taxonomy" id="101924"/>
    <lineage>
        <taxon>Eukaryota</taxon>
        <taxon>Rhodophyta</taxon>
        <taxon>Stylonematophyceae</taxon>
        <taxon>Stylonematales</taxon>
        <taxon>Stylonemataceae</taxon>
        <taxon>Rhodosorus</taxon>
    </lineage>
</organism>
<sequence>MGEESGRCELFSLDWFAYRRNDHISIHNFSLSLNKSWAFKPANLRRRGLESIVPVDLIAKAQVRIANNVPRAFFFHSGGRLESCLELWNVFLHAIFNPFT</sequence>
<proteinExistence type="predicted"/>
<name>A0A7S2ZPF0_9RHOD</name>
<reference evidence="1" key="1">
    <citation type="submission" date="2021-01" db="EMBL/GenBank/DDBJ databases">
        <authorList>
            <person name="Corre E."/>
            <person name="Pelletier E."/>
            <person name="Niang G."/>
            <person name="Scheremetjew M."/>
            <person name="Finn R."/>
            <person name="Kale V."/>
            <person name="Holt S."/>
            <person name="Cochrane G."/>
            <person name="Meng A."/>
            <person name="Brown T."/>
            <person name="Cohen L."/>
        </authorList>
    </citation>
    <scope>NUCLEOTIDE SEQUENCE</scope>
    <source>
        <strain evidence="1">CCMP 769</strain>
    </source>
</reference>
<dbReference type="AlphaFoldDB" id="A0A7S2ZPF0"/>
<protein>
    <submittedName>
        <fullName evidence="1">Uncharacterized protein</fullName>
    </submittedName>
</protein>
<dbReference type="EMBL" id="HBHW01016832">
    <property type="protein sequence ID" value="CAE0045065.1"/>
    <property type="molecule type" value="Transcribed_RNA"/>
</dbReference>